<dbReference type="SMART" id="SM00065">
    <property type="entry name" value="GAF"/>
    <property type="match status" value="2"/>
</dbReference>
<dbReference type="InterPro" id="IPR052016">
    <property type="entry name" value="Bact_Sigma-Reg"/>
</dbReference>
<dbReference type="AlphaFoldDB" id="F6FVT2"/>
<dbReference type="EMBL" id="CP002810">
    <property type="protein sequence ID" value="AEG45583.1"/>
    <property type="molecule type" value="Genomic_DNA"/>
</dbReference>
<dbReference type="InterPro" id="IPR036457">
    <property type="entry name" value="PPM-type-like_dom_sf"/>
</dbReference>
<dbReference type="InterPro" id="IPR036890">
    <property type="entry name" value="HATPase_C_sf"/>
</dbReference>
<evidence type="ECO:0000313" key="3">
    <source>
        <dbReference type="EMBL" id="AEG45583.1"/>
    </source>
</evidence>
<dbReference type="CDD" id="cd16936">
    <property type="entry name" value="HATPase_RsbW-like"/>
    <property type="match status" value="1"/>
</dbReference>
<dbReference type="Pfam" id="PF07228">
    <property type="entry name" value="SpoIIE"/>
    <property type="match status" value="1"/>
</dbReference>
<dbReference type="Proteomes" id="UP000009236">
    <property type="component" value="Chromosome"/>
</dbReference>
<keyword evidence="1" id="KW-0378">Hydrolase</keyword>
<dbReference type="SUPFAM" id="SSF55781">
    <property type="entry name" value="GAF domain-like"/>
    <property type="match status" value="2"/>
</dbReference>
<sequence>MTEPLVVGAQAGRGPAASVTDEVFDRVARLVHRHLDVIAAAVVLRARGELVLPGAVGLPVSTQAERVARVAEPVTALVVGTGAPVVVRDVEHDPRVDLDAVHDLGVAAFAAFPVHDGDGHAVGALWAVDGAPRVWTDVDLATLSDLAAACTSELRLRAERERARLAEQVAFRAHRRSRFLLGLSERFAGVSTVEEVEDALAHAVGEGTGARWVSLALVDDDRRHLTYVTVGSQEPGQELRSPRLDEPRPDTHVARTAQPLHFRDHDALVASYPSMAPIGLVSTGARSFLPVVTSGRVIGVVVCVWEHPREHDAEAAMLEAALGRYVALALERVALLETRRQVATTLQEALLTTAAPAVAHLDIATTYSPAARTDQVGGDWYDAVVLDDDAALLMIGDVSGHDVHAAAQMGQLRSMLRALAWSHDESPAMLLTLLDRANEKLGPRATATAVVARLDRDAPASDGAAAALPGDRSYTLTWSTAGHPPPLVLRSDGRVEQLAARADLMLGIQPATARTDHTARLHPGDTLVLYTDGLVEERGTLMSARIAELGRVLAASKGLATAALPRSLVKGLVGSRQRDDVAVLAVRVRVPVPSGWPSPAGHARAERRVADSLSDLGPARRWVDDVLECCEVDSEQRRTAMLLTSEVLTNALEHGRAPITVTVEVDDRRLRVGVRDGCTREPELKSPEPHDLSGRGVLFLERLASRWGVDKHEDSDAVGRHADAGAGKTVWFEIDRGSHPLTGAIEKVRKDPVTGAIPFAGPLLQRPSWDGSRSG</sequence>
<dbReference type="Gene3D" id="3.30.565.10">
    <property type="entry name" value="Histidine kinase-like ATPase, C-terminal domain"/>
    <property type="match status" value="1"/>
</dbReference>
<keyword evidence="4" id="KW-1185">Reference proteome</keyword>
<dbReference type="InterPro" id="IPR003594">
    <property type="entry name" value="HATPase_dom"/>
</dbReference>
<dbReference type="KEGG" id="iva:Isova_2898"/>
<organism evidence="4">
    <name type="scientific">Isoptericola variabilis (strain 225)</name>
    <dbReference type="NCBI Taxonomy" id="743718"/>
    <lineage>
        <taxon>Bacteria</taxon>
        <taxon>Bacillati</taxon>
        <taxon>Actinomycetota</taxon>
        <taxon>Actinomycetes</taxon>
        <taxon>Micrococcales</taxon>
        <taxon>Promicromonosporaceae</taxon>
        <taxon>Isoptericola</taxon>
    </lineage>
</organism>
<dbReference type="Gene3D" id="3.30.450.40">
    <property type="match status" value="2"/>
</dbReference>
<dbReference type="RefSeq" id="WP_013839973.1">
    <property type="nucleotide sequence ID" value="NC_015588.1"/>
</dbReference>
<dbReference type="GO" id="GO:0016791">
    <property type="term" value="F:phosphatase activity"/>
    <property type="evidence" value="ECO:0007669"/>
    <property type="project" value="TreeGrafter"/>
</dbReference>
<dbReference type="eggNOG" id="COG2172">
    <property type="taxonomic scope" value="Bacteria"/>
</dbReference>
<dbReference type="HOGENOM" id="CLU_000445_43_8_11"/>
<name>F6FVT2_ISOV2</name>
<accession>F6FVT2</accession>
<reference evidence="3 4" key="1">
    <citation type="submission" date="2011-05" db="EMBL/GenBank/DDBJ databases">
        <title>Complete sequence of Isoptericola variabilis 225.</title>
        <authorList>
            <consortium name="US DOE Joint Genome Institute"/>
            <person name="Lucas S."/>
            <person name="Han J."/>
            <person name="Lapidus A."/>
            <person name="Cheng J.-F."/>
            <person name="Goodwin L."/>
            <person name="Pitluck S."/>
            <person name="Peters L."/>
            <person name="Mikhailova N."/>
            <person name="Zeytun A."/>
            <person name="Han C."/>
            <person name="Tapia R."/>
            <person name="Land M."/>
            <person name="Hauser L."/>
            <person name="Kyrpides N."/>
            <person name="Ivanova N."/>
            <person name="Pagani I."/>
            <person name="Siebers A."/>
            <person name="Allgaier M."/>
            <person name="Thelen M."/>
            <person name="Hugenholtz P."/>
            <person name="Gladden J."/>
            <person name="Woyke T."/>
        </authorList>
    </citation>
    <scope>NUCLEOTIDE SEQUENCE [LARGE SCALE GENOMIC DNA]</scope>
    <source>
        <strain evidence="4">225</strain>
    </source>
</reference>
<dbReference type="PANTHER" id="PTHR43156">
    <property type="entry name" value="STAGE II SPORULATION PROTEIN E-RELATED"/>
    <property type="match status" value="1"/>
</dbReference>
<dbReference type="PROSITE" id="PS51746">
    <property type="entry name" value="PPM_2"/>
    <property type="match status" value="1"/>
</dbReference>
<dbReference type="Pfam" id="PF01590">
    <property type="entry name" value="GAF"/>
    <property type="match status" value="2"/>
</dbReference>
<dbReference type="InterPro" id="IPR029016">
    <property type="entry name" value="GAF-like_dom_sf"/>
</dbReference>
<evidence type="ECO:0000259" key="2">
    <source>
        <dbReference type="PROSITE" id="PS51746"/>
    </source>
</evidence>
<feature type="domain" description="PPM-type phosphatase" evidence="2">
    <location>
        <begin position="363"/>
        <end position="588"/>
    </location>
</feature>
<evidence type="ECO:0000313" key="4">
    <source>
        <dbReference type="Proteomes" id="UP000009236"/>
    </source>
</evidence>
<gene>
    <name evidence="3" type="ordered locus">Isova_2898</name>
</gene>
<dbReference type="InterPro" id="IPR003018">
    <property type="entry name" value="GAF"/>
</dbReference>
<dbReference type="InterPro" id="IPR001932">
    <property type="entry name" value="PPM-type_phosphatase-like_dom"/>
</dbReference>
<evidence type="ECO:0000256" key="1">
    <source>
        <dbReference type="ARBA" id="ARBA00022801"/>
    </source>
</evidence>
<protein>
    <submittedName>
        <fullName evidence="3">Protein serine/threonine phosphatase with GAF(S) sensor(S)</fullName>
    </submittedName>
</protein>
<dbReference type="eggNOG" id="COG2203">
    <property type="taxonomic scope" value="Bacteria"/>
</dbReference>
<dbReference type="STRING" id="743718.Isova_2898"/>
<dbReference type="SUPFAM" id="SSF81606">
    <property type="entry name" value="PP2C-like"/>
    <property type="match status" value="1"/>
</dbReference>
<dbReference type="PANTHER" id="PTHR43156:SF2">
    <property type="entry name" value="STAGE II SPORULATION PROTEIN E"/>
    <property type="match status" value="1"/>
</dbReference>
<dbReference type="eggNOG" id="COG2208">
    <property type="taxonomic scope" value="Bacteria"/>
</dbReference>
<proteinExistence type="predicted"/>
<dbReference type="Pfam" id="PF13581">
    <property type="entry name" value="HATPase_c_2"/>
    <property type="match status" value="1"/>
</dbReference>
<dbReference type="Gene3D" id="3.60.40.10">
    <property type="entry name" value="PPM-type phosphatase domain"/>
    <property type="match status" value="1"/>
</dbReference>
<dbReference type="SMART" id="SM00331">
    <property type="entry name" value="PP2C_SIG"/>
    <property type="match status" value="1"/>
</dbReference>